<evidence type="ECO:0000313" key="2">
    <source>
        <dbReference type="EMBL" id="BES82805.1"/>
    </source>
</evidence>
<sequence length="156" mass="17351">MARRFGLLTDKQLTVLALHDSHGLGFSEIARRLGTTRQDAAATYRRAVANVEAAWETLAAYTLATGILVEADEGAILDELVERVIKEADAHGVRLRWGRPELYILLRGLLRSCTEGSRLVKPVAIVLRRDGGLEAYPREKVEHVLEALRSIEPRRG</sequence>
<dbReference type="RefSeq" id="WP_338250478.1">
    <property type="nucleotide sequence ID" value="NZ_AP028907.1"/>
</dbReference>
<dbReference type="NCBIfam" id="TIGR00721">
    <property type="entry name" value="tfx"/>
    <property type="match status" value="1"/>
</dbReference>
<keyword evidence="3" id="KW-1185">Reference proteome</keyword>
<dbReference type="InterPro" id="IPR004645">
    <property type="entry name" value="Tfx_DNA-bd_arc"/>
</dbReference>
<dbReference type="InterPro" id="IPR029291">
    <property type="entry name" value="Tfx_C"/>
</dbReference>
<dbReference type="Proteomes" id="UP001341135">
    <property type="component" value="Chromosome"/>
</dbReference>
<accession>A0ABM8J0H6</accession>
<name>A0ABM8J0H6_9CREN</name>
<dbReference type="GeneID" id="89290377"/>
<proteinExistence type="predicted"/>
<dbReference type="EMBL" id="AP028907">
    <property type="protein sequence ID" value="BES82805.1"/>
    <property type="molecule type" value="Genomic_DNA"/>
</dbReference>
<organism evidence="2 3">
    <name type="scientific">Pyrodictium abyssi</name>
    <dbReference type="NCBI Taxonomy" id="54256"/>
    <lineage>
        <taxon>Archaea</taxon>
        <taxon>Thermoproteota</taxon>
        <taxon>Thermoprotei</taxon>
        <taxon>Desulfurococcales</taxon>
        <taxon>Pyrodictiaceae</taxon>
        <taxon>Pyrodictium</taxon>
    </lineage>
</organism>
<dbReference type="Gene3D" id="3.30.1190.10">
    <property type="entry name" value="DNA-binding protein Tfx superfamily, archaea"/>
    <property type="match status" value="1"/>
</dbReference>
<dbReference type="Pfam" id="PF14601">
    <property type="entry name" value="TFX_C"/>
    <property type="match status" value="1"/>
</dbReference>
<evidence type="ECO:0000313" key="3">
    <source>
        <dbReference type="Proteomes" id="UP001341135"/>
    </source>
</evidence>
<feature type="domain" description="DNA binding protein Tfx C-terminal" evidence="1">
    <location>
        <begin position="55"/>
        <end position="132"/>
    </location>
</feature>
<evidence type="ECO:0000259" key="1">
    <source>
        <dbReference type="Pfam" id="PF14601"/>
    </source>
</evidence>
<protein>
    <recommendedName>
        <fullName evidence="1">DNA binding protein Tfx C-terminal domain-containing protein</fullName>
    </recommendedName>
</protein>
<dbReference type="InterPro" id="IPR036657">
    <property type="entry name" value="Tfx_DNA-bd_sf_arc"/>
</dbReference>
<gene>
    <name evidence="2" type="ORF">PABY_23720</name>
</gene>
<reference evidence="2 3" key="1">
    <citation type="submission" date="2023-09" db="EMBL/GenBank/DDBJ databases">
        <title>Pyrofollis japonicus gen. nov. sp. nov., a novel member of the family Pyrodictiaceae isolated from the Iheya North hydrothermal field.</title>
        <authorList>
            <person name="Miyazaki U."/>
            <person name="Sanari M."/>
            <person name="Tame A."/>
            <person name="Kitajima M."/>
            <person name="Okamoto A."/>
            <person name="Sawayama S."/>
            <person name="Miyazaki J."/>
            <person name="Takai K."/>
            <person name="Nakagawa S."/>
        </authorList>
    </citation>
    <scope>NUCLEOTIDE SEQUENCE [LARGE SCALE GENOMIC DNA]</scope>
    <source>
        <strain evidence="2 3">AV2</strain>
    </source>
</reference>
<dbReference type="SUPFAM" id="SSF89915">
    <property type="entry name" value="DNA-binding protein Tfx"/>
    <property type="match status" value="1"/>
</dbReference>